<reference evidence="1" key="1">
    <citation type="submission" date="2019-08" db="EMBL/GenBank/DDBJ databases">
        <authorList>
            <person name="Kucharzyk K."/>
            <person name="Murdoch R.W."/>
            <person name="Higgins S."/>
            <person name="Loffler F."/>
        </authorList>
    </citation>
    <scope>NUCLEOTIDE SEQUENCE</scope>
</reference>
<sequence length="63" mass="7625">MKDKKIDSVVKIPFGVHCSRFQCSDCVFFNRSDYNNYGECYCTMNRKYVPADDYTCRDFEWRK</sequence>
<dbReference type="AlphaFoldDB" id="A0A644WRK9"/>
<gene>
    <name evidence="1" type="ORF">SDC9_52394</name>
</gene>
<accession>A0A644WRK9</accession>
<organism evidence="1">
    <name type="scientific">bioreactor metagenome</name>
    <dbReference type="NCBI Taxonomy" id="1076179"/>
    <lineage>
        <taxon>unclassified sequences</taxon>
        <taxon>metagenomes</taxon>
        <taxon>ecological metagenomes</taxon>
    </lineage>
</organism>
<dbReference type="EMBL" id="VSSQ01001198">
    <property type="protein sequence ID" value="MPM06098.1"/>
    <property type="molecule type" value="Genomic_DNA"/>
</dbReference>
<evidence type="ECO:0000313" key="1">
    <source>
        <dbReference type="EMBL" id="MPM06098.1"/>
    </source>
</evidence>
<name>A0A644WRK9_9ZZZZ</name>
<proteinExistence type="predicted"/>
<comment type="caution">
    <text evidence="1">The sequence shown here is derived from an EMBL/GenBank/DDBJ whole genome shotgun (WGS) entry which is preliminary data.</text>
</comment>
<protein>
    <submittedName>
        <fullName evidence="1">Uncharacterized protein</fullName>
    </submittedName>
</protein>